<dbReference type="Proteomes" id="UP000242881">
    <property type="component" value="Unassembled WGS sequence"/>
</dbReference>
<comment type="subcellular location">
    <subcellularLocation>
        <location evidence="8">Cytoplasm</location>
    </subcellularLocation>
</comment>
<protein>
    <recommendedName>
        <fullName evidence="8">Probable molybdenum cofactor guanylyltransferase</fullName>
        <shortName evidence="8">MoCo guanylyltransferase</shortName>
        <ecNumber evidence="8">2.7.7.77</ecNumber>
    </recommendedName>
    <alternativeName>
        <fullName evidence="8">GTP:molybdopterin guanylyltransferase</fullName>
    </alternativeName>
    <alternativeName>
        <fullName evidence="8">Mo-MPT guanylyltransferase</fullName>
    </alternativeName>
    <alternativeName>
        <fullName evidence="8">Molybdopterin guanylyltransferase</fullName>
    </alternativeName>
    <alternativeName>
        <fullName evidence="8">Molybdopterin-guanine dinucleotide synthase</fullName>
        <shortName evidence="8">MGD synthase</shortName>
    </alternativeName>
</protein>
<evidence type="ECO:0000256" key="3">
    <source>
        <dbReference type="ARBA" id="ARBA00022723"/>
    </source>
</evidence>
<gene>
    <name evidence="8" type="primary">mobA</name>
    <name evidence="10" type="ORF">C0187_05980</name>
</gene>
<evidence type="ECO:0000313" key="11">
    <source>
        <dbReference type="Proteomes" id="UP000242881"/>
    </source>
</evidence>
<keyword evidence="5 8" id="KW-0460">Magnesium</keyword>
<evidence type="ECO:0000256" key="8">
    <source>
        <dbReference type="HAMAP-Rule" id="MF_00316"/>
    </source>
</evidence>
<dbReference type="EMBL" id="PNIN01000058">
    <property type="protein sequence ID" value="PMP70095.1"/>
    <property type="molecule type" value="Genomic_DNA"/>
</dbReference>
<dbReference type="InterPro" id="IPR013482">
    <property type="entry name" value="Molybde_CF_guanTrfase"/>
</dbReference>
<evidence type="ECO:0000256" key="1">
    <source>
        <dbReference type="ARBA" id="ARBA00022490"/>
    </source>
</evidence>
<keyword evidence="6 8" id="KW-0342">GTP-binding</keyword>
<keyword evidence="7 8" id="KW-0501">Molybdenum cofactor biosynthesis</keyword>
<dbReference type="GO" id="GO:0005737">
    <property type="term" value="C:cytoplasm"/>
    <property type="evidence" value="ECO:0007669"/>
    <property type="project" value="UniProtKB-SubCell"/>
</dbReference>
<dbReference type="AlphaFoldDB" id="A0A2J6WI93"/>
<keyword evidence="3 8" id="KW-0479">Metal-binding</keyword>
<comment type="similarity">
    <text evidence="8">Belongs to the MobA family.</text>
</comment>
<dbReference type="CDD" id="cd02503">
    <property type="entry name" value="MobA"/>
    <property type="match status" value="1"/>
</dbReference>
<evidence type="ECO:0000256" key="7">
    <source>
        <dbReference type="ARBA" id="ARBA00023150"/>
    </source>
</evidence>
<feature type="binding site" evidence="8">
    <location>
        <begin position="9"/>
        <end position="11"/>
    </location>
    <ligand>
        <name>GTP</name>
        <dbReference type="ChEBI" id="CHEBI:37565"/>
    </ligand>
</feature>
<comment type="domain">
    <text evidence="8">The N-terminal domain determines nucleotide recognition and specific binding, while the C-terminal domain determines the specific binding to the target protein.</text>
</comment>
<evidence type="ECO:0000256" key="2">
    <source>
        <dbReference type="ARBA" id="ARBA00022679"/>
    </source>
</evidence>
<dbReference type="InterPro" id="IPR029044">
    <property type="entry name" value="Nucleotide-diphossugar_trans"/>
</dbReference>
<feature type="binding site" evidence="8">
    <location>
        <position position="97"/>
    </location>
    <ligand>
        <name>Mg(2+)</name>
        <dbReference type="ChEBI" id="CHEBI:18420"/>
    </ligand>
</feature>
<feature type="domain" description="MobA-like NTP transferase" evidence="9">
    <location>
        <begin position="7"/>
        <end position="152"/>
    </location>
</feature>
<feature type="binding site" evidence="8">
    <location>
        <position position="97"/>
    </location>
    <ligand>
        <name>GTP</name>
        <dbReference type="ChEBI" id="CHEBI:37565"/>
    </ligand>
</feature>
<dbReference type="PANTHER" id="PTHR19136:SF81">
    <property type="entry name" value="MOLYBDENUM COFACTOR GUANYLYLTRANSFERASE"/>
    <property type="match status" value="1"/>
</dbReference>
<comment type="catalytic activity">
    <reaction evidence="8">
        <text>Mo-molybdopterin + GTP + H(+) = Mo-molybdopterin guanine dinucleotide + diphosphate</text>
        <dbReference type="Rhea" id="RHEA:34243"/>
        <dbReference type="ChEBI" id="CHEBI:15378"/>
        <dbReference type="ChEBI" id="CHEBI:33019"/>
        <dbReference type="ChEBI" id="CHEBI:37565"/>
        <dbReference type="ChEBI" id="CHEBI:71302"/>
        <dbReference type="ChEBI" id="CHEBI:71310"/>
        <dbReference type="EC" id="2.7.7.77"/>
    </reaction>
</comment>
<organism evidence="10 11">
    <name type="scientific">Calditerrivibrio nitroreducens</name>
    <dbReference type="NCBI Taxonomy" id="477976"/>
    <lineage>
        <taxon>Bacteria</taxon>
        <taxon>Pseudomonadati</taxon>
        <taxon>Deferribacterota</taxon>
        <taxon>Deferribacteres</taxon>
        <taxon>Deferribacterales</taxon>
        <taxon>Calditerrivibrionaceae</taxon>
    </lineage>
</organism>
<dbReference type="GO" id="GO:0006777">
    <property type="term" value="P:Mo-molybdopterin cofactor biosynthetic process"/>
    <property type="evidence" value="ECO:0007669"/>
    <property type="project" value="UniProtKB-KW"/>
</dbReference>
<name>A0A2J6WI93_9BACT</name>
<reference evidence="10 11" key="1">
    <citation type="submission" date="2018-01" db="EMBL/GenBank/DDBJ databases">
        <title>Metagenomic assembled genomes from two thermal pools in the Uzon Caldera, Kamchatka, Russia.</title>
        <authorList>
            <person name="Wilkins L."/>
            <person name="Ettinger C."/>
        </authorList>
    </citation>
    <scope>NUCLEOTIDE SEQUENCE [LARGE SCALE GENOMIC DNA]</scope>
    <source>
        <strain evidence="10">ZAV-05</strain>
    </source>
</reference>
<feature type="binding site" evidence="8">
    <location>
        <position position="21"/>
    </location>
    <ligand>
        <name>GTP</name>
        <dbReference type="ChEBI" id="CHEBI:37565"/>
    </ligand>
</feature>
<dbReference type="GO" id="GO:0005525">
    <property type="term" value="F:GTP binding"/>
    <property type="evidence" value="ECO:0007669"/>
    <property type="project" value="UniProtKB-UniRule"/>
</dbReference>
<proteinExistence type="inferred from homology"/>
<accession>A0A2J6WI93</accession>
<evidence type="ECO:0000256" key="5">
    <source>
        <dbReference type="ARBA" id="ARBA00022842"/>
    </source>
</evidence>
<dbReference type="Pfam" id="PF12804">
    <property type="entry name" value="NTP_transf_3"/>
    <property type="match status" value="1"/>
</dbReference>
<dbReference type="EC" id="2.7.7.77" evidence="8"/>
<comment type="caution">
    <text evidence="8">Lacks conserved residue(s) required for the propagation of feature annotation.</text>
</comment>
<dbReference type="GO" id="GO:0061603">
    <property type="term" value="F:molybdenum cofactor guanylyltransferase activity"/>
    <property type="evidence" value="ECO:0007669"/>
    <property type="project" value="UniProtKB-EC"/>
</dbReference>
<dbReference type="GO" id="GO:0046872">
    <property type="term" value="F:metal ion binding"/>
    <property type="evidence" value="ECO:0007669"/>
    <property type="project" value="UniProtKB-KW"/>
</dbReference>
<comment type="function">
    <text evidence="8">Transfers a GMP moiety from GTP to Mo-molybdopterin (Mo-MPT) cofactor (Moco or molybdenum cofactor) to form Mo-molybdopterin guanine dinucleotide (Mo-MGD) cofactor.</text>
</comment>
<dbReference type="HAMAP" id="MF_00316">
    <property type="entry name" value="MobA"/>
    <property type="match status" value="1"/>
</dbReference>
<feature type="binding site" evidence="8">
    <location>
        <position position="67"/>
    </location>
    <ligand>
        <name>GTP</name>
        <dbReference type="ChEBI" id="CHEBI:37565"/>
    </ligand>
</feature>
<dbReference type="InterPro" id="IPR025877">
    <property type="entry name" value="MobA-like_NTP_Trfase"/>
</dbReference>
<keyword evidence="1 8" id="KW-0963">Cytoplasm</keyword>
<evidence type="ECO:0000313" key="10">
    <source>
        <dbReference type="EMBL" id="PMP70095.1"/>
    </source>
</evidence>
<dbReference type="PANTHER" id="PTHR19136">
    <property type="entry name" value="MOLYBDENUM COFACTOR GUANYLYLTRANSFERASE"/>
    <property type="match status" value="1"/>
</dbReference>
<keyword evidence="4 8" id="KW-0547">Nucleotide-binding</keyword>
<dbReference type="Gene3D" id="3.90.550.10">
    <property type="entry name" value="Spore Coat Polysaccharide Biosynthesis Protein SpsA, Chain A"/>
    <property type="match status" value="1"/>
</dbReference>
<evidence type="ECO:0000256" key="6">
    <source>
        <dbReference type="ARBA" id="ARBA00023134"/>
    </source>
</evidence>
<comment type="caution">
    <text evidence="10">The sequence shown here is derived from an EMBL/GenBank/DDBJ whole genome shotgun (WGS) entry which is preliminary data.</text>
</comment>
<dbReference type="SUPFAM" id="SSF53448">
    <property type="entry name" value="Nucleotide-diphospho-sugar transferases"/>
    <property type="match status" value="1"/>
</dbReference>
<sequence length="200" mass="22840">MQNFSIAILAGGMSRRFGSDKSLATIYGQPFYKLCFEKASRITNDVMLVTKDISKYPDLIGLKKVEDFSQKIQTPLMGIYSSLLNALYDKVFIWSVDAPLLKTEIIKTIVEKIEGYDASVPEISGKVHPLLACYKKDTAYRLQHFLESGNPKVMTFLEMIKTKYIDEQYFICTDPELISFSNINTKEDLLHLENKISIEK</sequence>
<comment type="cofactor">
    <cofactor evidence="8">
        <name>Mg(2+)</name>
        <dbReference type="ChEBI" id="CHEBI:18420"/>
    </cofactor>
</comment>
<evidence type="ECO:0000259" key="9">
    <source>
        <dbReference type="Pfam" id="PF12804"/>
    </source>
</evidence>
<keyword evidence="2 8" id="KW-0808">Transferase</keyword>
<evidence type="ECO:0000256" key="4">
    <source>
        <dbReference type="ARBA" id="ARBA00022741"/>
    </source>
</evidence>